<dbReference type="SUPFAM" id="SSF118251">
    <property type="entry name" value="Variant surface glycoprotein MITAT 1.2, VSG 221, C-terminal domain"/>
    <property type="match status" value="1"/>
</dbReference>
<dbReference type="Gene3D" id="1.10.470.10">
    <property type="entry name" value="Variant Surface Glycoprotein, subunit A, domain 2"/>
    <property type="match status" value="1"/>
</dbReference>
<evidence type="ECO:0000256" key="8">
    <source>
        <dbReference type="SAM" id="MobiDB-lite"/>
    </source>
</evidence>
<feature type="region of interest" description="Disordered" evidence="8">
    <location>
        <begin position="459"/>
        <end position="486"/>
    </location>
</feature>
<evidence type="ECO:0000313" key="11">
    <source>
        <dbReference type="EMBL" id="CAQ57439.1"/>
    </source>
</evidence>
<dbReference type="SUPFAM" id="SSF58087">
    <property type="entry name" value="Variant surface glycoprotein (N-terminal domain)"/>
    <property type="match status" value="1"/>
</dbReference>
<evidence type="ECO:0000256" key="5">
    <source>
        <dbReference type="ARBA" id="ARBA00023136"/>
    </source>
</evidence>
<dbReference type="EMBL" id="FM162579">
    <property type="protein sequence ID" value="CAQ57439.1"/>
    <property type="molecule type" value="Genomic_DNA"/>
</dbReference>
<protein>
    <submittedName>
        <fullName evidence="11">Variant surfave glycoprotein (VSG)</fullName>
    </submittedName>
</protein>
<comment type="function">
    <text evidence="1">VSG forms a coat on the surface of the parasite. The trypanosome evades the immune response of the host by expressing a series of antigenically distinct VSGs from an estimated 1000 VSG genes.</text>
</comment>
<evidence type="ECO:0000256" key="1">
    <source>
        <dbReference type="ARBA" id="ARBA00002523"/>
    </source>
</evidence>
<keyword evidence="7" id="KW-0449">Lipoprotein</keyword>
<dbReference type="AlphaFoldDB" id="B3GVP5"/>
<keyword evidence="5" id="KW-0472">Membrane</keyword>
<feature type="domain" description="Trypanosome variant surface glycoprotein A-type N-terminal" evidence="10">
    <location>
        <begin position="28"/>
        <end position="397"/>
    </location>
</feature>
<gene>
    <name evidence="11" type="ORF">Tb427.BES56.13</name>
</gene>
<comment type="subcellular location">
    <subcellularLocation>
        <location evidence="2">Cell membrane</location>
        <topology evidence="2">Lipid-anchor</topology>
        <topology evidence="2">GPI-anchor</topology>
    </subcellularLocation>
</comment>
<evidence type="ECO:0000256" key="3">
    <source>
        <dbReference type="ARBA" id="ARBA00022475"/>
    </source>
</evidence>
<dbReference type="InterPro" id="IPR001812">
    <property type="entry name" value="Trypano_VSG_A_N_dom"/>
</dbReference>
<keyword evidence="4" id="KW-0336">GPI-anchor</keyword>
<keyword evidence="6" id="KW-0325">Glycoprotein</keyword>
<accession>B3GVP5</accession>
<feature type="signal peptide" evidence="9">
    <location>
        <begin position="1"/>
        <end position="39"/>
    </location>
</feature>
<dbReference type="Pfam" id="PF00913">
    <property type="entry name" value="Trypan_glycop"/>
    <property type="match status" value="1"/>
</dbReference>
<evidence type="ECO:0000256" key="9">
    <source>
        <dbReference type="SAM" id="SignalP"/>
    </source>
</evidence>
<evidence type="ECO:0000256" key="2">
    <source>
        <dbReference type="ARBA" id="ARBA00004609"/>
    </source>
</evidence>
<name>B3GVP5_TRYBB</name>
<feature type="compositionally biased region" description="Basic and acidic residues" evidence="8">
    <location>
        <begin position="459"/>
        <end position="481"/>
    </location>
</feature>
<dbReference type="InterPro" id="IPR027446">
    <property type="entry name" value="VSG_C_dom_sf"/>
</dbReference>
<evidence type="ECO:0000259" key="10">
    <source>
        <dbReference type="Pfam" id="PF00913"/>
    </source>
</evidence>
<dbReference type="Gene3D" id="3.90.150.10">
    <property type="entry name" value="Variant Surface Glycoprotein, subunit A domain 1"/>
    <property type="match status" value="1"/>
</dbReference>
<dbReference type="GO" id="GO:0042783">
    <property type="term" value="P:symbiont-mediated evasion of host immune response"/>
    <property type="evidence" value="ECO:0007669"/>
    <property type="project" value="InterPro"/>
</dbReference>
<sequence>MANTSTSVSNMQRANKQGSIILLTVRVLLLSMLSQQAESTAGHAIKHEAWKPLCGVADKLAASATTAETNLQKSLTAQNSAVADRLKVMIYARRASGPDKKAAQIAAAGLAKGGKITTTEIITGVKKAIDATAKASYLQGRIAEFLTIAASAYGSTPAHGCLENGGDDNAVQGTAGLGRCGLTAREDHPGNTGDGALNPTNVYNNLVAGGVTKQTGATTSKCSLTNHNSQSIIQDQNLQAPLKFAAGYLTTDHRSGDITAQTRPALQGGITYTAPEAYKQAGEALIALMSDKVAKGTQHSRPKVATIKTAVGAKKLAHTLLLNKTSAYNDAADGEAAETAISITLKDAENEAEMVIWGKIKNTEIENKVYKDDSEGQTSLEEINDIGDLLTILEYYETQATNTAERKIKQLEADLKKEQETTKVDAKTMTKICADLKDADTCRNNANCKYEKDKKEEPKCVLSDKGKEAEVEKEAGKDDKTNTTGSNSLVIKKAPLLLAFLILA</sequence>
<organism evidence="11">
    <name type="scientific">Trypanosoma brucei brucei</name>
    <dbReference type="NCBI Taxonomy" id="5702"/>
    <lineage>
        <taxon>Eukaryota</taxon>
        <taxon>Discoba</taxon>
        <taxon>Euglenozoa</taxon>
        <taxon>Kinetoplastea</taxon>
        <taxon>Metakinetoplastina</taxon>
        <taxon>Trypanosomatida</taxon>
        <taxon>Trypanosomatidae</taxon>
        <taxon>Trypanosoma</taxon>
    </lineage>
</organism>
<dbReference type="GO" id="GO:0098552">
    <property type="term" value="C:side of membrane"/>
    <property type="evidence" value="ECO:0007669"/>
    <property type="project" value="UniProtKB-KW"/>
</dbReference>
<reference evidence="11" key="1">
    <citation type="submission" date="2008-05" db="EMBL/GenBank/DDBJ databases">
        <title>The architecture of bloodstream-form variant surface glycoprotein expression sites in Trypanosoma brucei Lister 427.</title>
        <authorList>
            <person name="Hertz-Fowler C."/>
            <person name="Figueiredo L.M."/>
            <person name="Quail M.A."/>
            <person name="Becker M."/>
            <person name="Jackson A."/>
            <person name="Bason N."/>
            <person name="Brooks K."/>
            <person name="Churcher C."/>
            <person name="Fahkro D."/>
            <person name="Goodhead I."/>
            <person name="Heath P."/>
            <person name="Mungall K."/>
            <person name="Harris D."/>
            <person name="Hauser H."/>
            <person name="Sanders M."/>
            <person name="Saunders D."/>
            <person name="Seeger K."/>
            <person name="Taylor J.E."/>
            <person name="Walker D."/>
            <person name="White B."/>
            <person name="Young R."/>
            <person name="Kartvelishvili M."/>
            <person name="Sharp S."/>
            <person name="Cross G.A."/>
            <person name="Rudenko G."/>
            <person name="Barry J.D."/>
            <person name="Louis E.J."/>
            <person name="Berriman M."/>
        </authorList>
    </citation>
    <scope>NUCLEOTIDE SEQUENCE</scope>
    <source>
        <strain evidence="11">Lister 427</strain>
    </source>
</reference>
<keyword evidence="9" id="KW-0732">Signal</keyword>
<evidence type="ECO:0000256" key="7">
    <source>
        <dbReference type="ARBA" id="ARBA00023288"/>
    </source>
</evidence>
<dbReference type="GO" id="GO:0005886">
    <property type="term" value="C:plasma membrane"/>
    <property type="evidence" value="ECO:0007669"/>
    <property type="project" value="UniProtKB-SubCell"/>
</dbReference>
<proteinExistence type="predicted"/>
<feature type="chain" id="PRO_5002787663" evidence="9">
    <location>
        <begin position="40"/>
        <end position="504"/>
    </location>
</feature>
<evidence type="ECO:0000256" key="6">
    <source>
        <dbReference type="ARBA" id="ARBA00023180"/>
    </source>
</evidence>
<evidence type="ECO:0000256" key="4">
    <source>
        <dbReference type="ARBA" id="ARBA00022622"/>
    </source>
</evidence>
<keyword evidence="3" id="KW-1003">Cell membrane</keyword>